<reference evidence="1 2" key="2">
    <citation type="submission" date="2020-03" db="EMBL/GenBank/DDBJ databases">
        <authorList>
            <person name="Ichikawa N."/>
            <person name="Kimura A."/>
            <person name="Kitahashi Y."/>
            <person name="Uohara A."/>
        </authorList>
    </citation>
    <scope>NUCLEOTIDE SEQUENCE [LARGE SCALE GENOMIC DNA]</scope>
    <source>
        <strain evidence="1 2">NBRC 108639</strain>
    </source>
</reference>
<keyword evidence="2" id="KW-1185">Reference proteome</keyword>
<comment type="caution">
    <text evidence="1">The sequence shown here is derived from an EMBL/GenBank/DDBJ whole genome shotgun (WGS) entry which is preliminary data.</text>
</comment>
<accession>A0A6V8KNI2</accession>
<proteinExistence type="predicted"/>
<dbReference type="EMBL" id="BLPF01000003">
    <property type="protein sequence ID" value="GFJ83729.1"/>
    <property type="molecule type" value="Genomic_DNA"/>
</dbReference>
<reference evidence="1 2" key="1">
    <citation type="submission" date="2020-03" db="EMBL/GenBank/DDBJ databases">
        <title>Whole genome shotgun sequence of Phytohabitans houttuyneae NBRC 108639.</title>
        <authorList>
            <person name="Komaki H."/>
            <person name="Tamura T."/>
        </authorList>
    </citation>
    <scope>NUCLEOTIDE SEQUENCE [LARGE SCALE GENOMIC DNA]</scope>
    <source>
        <strain evidence="1 2">NBRC 108639</strain>
    </source>
</reference>
<dbReference type="AlphaFoldDB" id="A0A6V8KNI2"/>
<organism evidence="1 2">
    <name type="scientific">Phytohabitans houttuyneae</name>
    <dbReference type="NCBI Taxonomy" id="1076126"/>
    <lineage>
        <taxon>Bacteria</taxon>
        <taxon>Bacillati</taxon>
        <taxon>Actinomycetota</taxon>
        <taxon>Actinomycetes</taxon>
        <taxon>Micromonosporales</taxon>
        <taxon>Micromonosporaceae</taxon>
    </lineage>
</organism>
<gene>
    <name evidence="1" type="ORF">Phou_079090</name>
</gene>
<protein>
    <submittedName>
        <fullName evidence="1">Uncharacterized protein</fullName>
    </submittedName>
</protein>
<evidence type="ECO:0000313" key="2">
    <source>
        <dbReference type="Proteomes" id="UP000482800"/>
    </source>
</evidence>
<evidence type="ECO:0000313" key="1">
    <source>
        <dbReference type="EMBL" id="GFJ83729.1"/>
    </source>
</evidence>
<name>A0A6V8KNI2_9ACTN</name>
<dbReference type="Proteomes" id="UP000482800">
    <property type="component" value="Unassembled WGS sequence"/>
</dbReference>
<sequence length="297" mass="31153">MTTLPVPPDTYHSEALAVDPSGRYIVGSAVVGQSSDDYPVLLWDRERLVEVDVPDLLGPVAVDVNRRGVVIGNGRDGSLLRPWRYQAGAATLLPLVDKADEVTAEGINSRGDIVGVGRTPAGHMYALLWPARHPGTVRVLDTPPDLVDLAGITDNGTIVGISGSYFDPTSWLRTPAGAVRPLTGPDAIGAAATAVGGHWAVGQIFHDGVLLGLRWNLRTGRVVVLDRRLDSAPTDVNARAVVLAGTTLQRGSTVVTLPSPSPDQAVGGRAIADNGTVVGFHNNGLPGGVRGVRWTRC</sequence>